<evidence type="ECO:0000256" key="2">
    <source>
        <dbReference type="ARBA" id="ARBA00005297"/>
    </source>
</evidence>
<comment type="catalytic activity">
    <reaction evidence="1">
        <text>chorismate = isochorismate</text>
        <dbReference type="Rhea" id="RHEA:18985"/>
        <dbReference type="ChEBI" id="CHEBI:29748"/>
        <dbReference type="ChEBI" id="CHEBI:29780"/>
        <dbReference type="EC" id="5.4.4.2"/>
    </reaction>
</comment>
<dbReference type="PANTHER" id="PTHR42839">
    <property type="entry name" value="ISOCHORISMATE SYNTHASE ENTC"/>
    <property type="match status" value="1"/>
</dbReference>
<evidence type="ECO:0000313" key="8">
    <source>
        <dbReference type="Proteomes" id="UP000003204"/>
    </source>
</evidence>
<dbReference type="EC" id="5.4.4.2" evidence="3"/>
<evidence type="ECO:0000259" key="6">
    <source>
        <dbReference type="Pfam" id="PF00425"/>
    </source>
</evidence>
<comment type="similarity">
    <text evidence="2">Belongs to the isochorismate synthase family.</text>
</comment>
<dbReference type="NCBIfam" id="TIGR00543">
    <property type="entry name" value="isochor_syn"/>
    <property type="match status" value="1"/>
</dbReference>
<gene>
    <name evidence="7" type="ORF">HMPREF0022_03185</name>
</gene>
<dbReference type="Pfam" id="PF00425">
    <property type="entry name" value="Chorismate_bind"/>
    <property type="match status" value="1"/>
</dbReference>
<dbReference type="GO" id="GO:0008909">
    <property type="term" value="F:isochorismate synthase activity"/>
    <property type="evidence" value="ECO:0007669"/>
    <property type="project" value="UniProtKB-EC"/>
</dbReference>
<evidence type="ECO:0000256" key="1">
    <source>
        <dbReference type="ARBA" id="ARBA00000799"/>
    </source>
</evidence>
<name>A0A828SQR4_ACIBA</name>
<dbReference type="AlphaFoldDB" id="A0A828SQR4"/>
<dbReference type="Proteomes" id="UP000003204">
    <property type="component" value="Unassembled WGS sequence"/>
</dbReference>
<dbReference type="SUPFAM" id="SSF56322">
    <property type="entry name" value="ADC synthase"/>
    <property type="match status" value="1"/>
</dbReference>
<dbReference type="InterPro" id="IPR015890">
    <property type="entry name" value="Chorismate_C"/>
</dbReference>
<evidence type="ECO:0000256" key="3">
    <source>
        <dbReference type="ARBA" id="ARBA00012824"/>
    </source>
</evidence>
<accession>A0A828SQR4</accession>
<evidence type="ECO:0000256" key="4">
    <source>
        <dbReference type="ARBA" id="ARBA00023235"/>
    </source>
</evidence>
<dbReference type="Gene3D" id="3.60.120.10">
    <property type="entry name" value="Anthranilate synthase"/>
    <property type="match status" value="1"/>
</dbReference>
<keyword evidence="4" id="KW-0413">Isomerase</keyword>
<evidence type="ECO:0000313" key="7">
    <source>
        <dbReference type="EMBL" id="EGJ67098.1"/>
    </source>
</evidence>
<dbReference type="InterPro" id="IPR005801">
    <property type="entry name" value="ADC_synthase"/>
</dbReference>
<dbReference type="PANTHER" id="PTHR42839:SF2">
    <property type="entry name" value="ISOCHORISMATE SYNTHASE ENTC"/>
    <property type="match status" value="1"/>
</dbReference>
<dbReference type="InterPro" id="IPR004561">
    <property type="entry name" value="IsoChor_synthase"/>
</dbReference>
<protein>
    <recommendedName>
        <fullName evidence="3">isochorismate synthase</fullName>
        <ecNumber evidence="3">5.4.4.2</ecNumber>
    </recommendedName>
    <alternativeName>
        <fullName evidence="5">Isochorismate mutase</fullName>
    </alternativeName>
</protein>
<proteinExistence type="inferred from homology"/>
<dbReference type="EMBL" id="ACYS02000174">
    <property type="protein sequence ID" value="EGJ67098.1"/>
    <property type="molecule type" value="Genomic_DNA"/>
</dbReference>
<sequence>MFQYFYILIFKKKYYRICLKKINVRGDIQMMQTQISVEQNLDHIGQKKFSCFSTKNYYLEVNEFVKTLNTPAANTALLNEEIAKCFEEIKKQGHQNPVLIGAIPFDITKKSSLNFYADHKKITQSSSTINSLKNRNNIEIINKSLLIQRQKFEGTVQLALDAFEKKKVEKVVLSQAVEYEFNRHQEPENLLAALLKQNPNAYNFVIPVEHNNYILGASPELLLSKQGRIVTSNPLAGSRPKSQISEKNFVSQQELNHSEKDQHEHRIVVENIIRNLATHCVELKVSEFPDILETSTMLHLSSEFQGVLKQQAPDALNLALELHPTPAVCGSPTHVAKQFILDHEGYDRHYYTGLVGWMDAEGNGEWVVTIRCGLLSENKMRLYAGAGIVEGSDAEAEWLETEAKMQTMLNILNTKVAV</sequence>
<organism evidence="7 8">
    <name type="scientific">Acinetobacter baumannii 6014059</name>
    <dbReference type="NCBI Taxonomy" id="525242"/>
    <lineage>
        <taxon>Bacteria</taxon>
        <taxon>Pseudomonadati</taxon>
        <taxon>Pseudomonadota</taxon>
        <taxon>Gammaproteobacteria</taxon>
        <taxon>Moraxellales</taxon>
        <taxon>Moraxellaceae</taxon>
        <taxon>Acinetobacter</taxon>
        <taxon>Acinetobacter calcoaceticus/baumannii complex</taxon>
    </lineage>
</organism>
<comment type="caution">
    <text evidence="7">The sequence shown here is derived from an EMBL/GenBank/DDBJ whole genome shotgun (WGS) entry which is preliminary data.</text>
</comment>
<feature type="domain" description="Chorismate-utilising enzyme C-terminal" evidence="6">
    <location>
        <begin position="149"/>
        <end position="404"/>
    </location>
</feature>
<reference evidence="7 8" key="1">
    <citation type="submission" date="2011-04" db="EMBL/GenBank/DDBJ databases">
        <authorList>
            <person name="Weinstock G."/>
            <person name="Sodergren E."/>
            <person name="Clifton S."/>
            <person name="Fulton L."/>
            <person name="Fulton B."/>
            <person name="Courtney L."/>
            <person name="Fronick C."/>
            <person name="Harrison M."/>
            <person name="Strong C."/>
            <person name="Farmer C."/>
            <person name="Delahaunty K."/>
            <person name="Markovic C."/>
            <person name="Hall O."/>
            <person name="Minx P."/>
            <person name="Tomlinson C."/>
            <person name="Mitreva M."/>
            <person name="Hou S."/>
            <person name="Chen J."/>
            <person name="Wollam A."/>
            <person name="Pepin K.H."/>
            <person name="Johnson M."/>
            <person name="Bhonagiri V."/>
            <person name="Zhang X."/>
            <person name="Suruliraj S."/>
            <person name="Warren W."/>
            <person name="Chinwalla A."/>
            <person name="Mardis E.R."/>
            <person name="Wilson R.K."/>
        </authorList>
    </citation>
    <scope>NUCLEOTIDE SEQUENCE [LARGE SCALE GENOMIC DNA]</scope>
    <source>
        <strain evidence="7 8">6014059</strain>
    </source>
</reference>
<evidence type="ECO:0000256" key="5">
    <source>
        <dbReference type="ARBA" id="ARBA00041564"/>
    </source>
</evidence>